<feature type="compositionally biased region" description="Polar residues" evidence="1">
    <location>
        <begin position="1"/>
        <end position="21"/>
    </location>
</feature>
<accession>A0A2N5TEJ4</accession>
<comment type="caution">
    <text evidence="2">The sequence shown here is derived from an EMBL/GenBank/DDBJ whole genome shotgun (WGS) entry which is preliminary data.</text>
</comment>
<evidence type="ECO:0000313" key="2">
    <source>
        <dbReference type="EMBL" id="PLW23869.1"/>
    </source>
</evidence>
<organism evidence="2 3">
    <name type="scientific">Puccinia coronata f. sp. avenae</name>
    <dbReference type="NCBI Taxonomy" id="200324"/>
    <lineage>
        <taxon>Eukaryota</taxon>
        <taxon>Fungi</taxon>
        <taxon>Dikarya</taxon>
        <taxon>Basidiomycota</taxon>
        <taxon>Pucciniomycotina</taxon>
        <taxon>Pucciniomycetes</taxon>
        <taxon>Pucciniales</taxon>
        <taxon>Pucciniaceae</taxon>
        <taxon>Puccinia</taxon>
    </lineage>
</organism>
<dbReference type="AlphaFoldDB" id="A0A2N5TEJ4"/>
<reference evidence="2 3" key="1">
    <citation type="submission" date="2017-11" db="EMBL/GenBank/DDBJ databases">
        <title>De novo assembly and phasing of dikaryotic genomes from two isolates of Puccinia coronata f. sp. avenae, the causal agent of oat crown rust.</title>
        <authorList>
            <person name="Miller M.E."/>
            <person name="Zhang Y."/>
            <person name="Omidvar V."/>
            <person name="Sperschneider J."/>
            <person name="Schwessinger B."/>
            <person name="Raley C."/>
            <person name="Palmer J.M."/>
            <person name="Garnica D."/>
            <person name="Upadhyaya N."/>
            <person name="Rathjen J."/>
            <person name="Taylor J.M."/>
            <person name="Park R.F."/>
            <person name="Dodds P.N."/>
            <person name="Hirsch C.D."/>
            <person name="Kianian S.F."/>
            <person name="Figueroa M."/>
        </authorList>
    </citation>
    <scope>NUCLEOTIDE SEQUENCE [LARGE SCALE GENOMIC DNA]</scope>
    <source>
        <strain evidence="2">12SD80</strain>
    </source>
</reference>
<proteinExistence type="predicted"/>
<gene>
    <name evidence="2" type="ORF">PCASD_14696</name>
</gene>
<sequence length="63" mass="6617">MAGMTSLPSTNNKSSCSTQSLWRGRALQRDTQKGSDVYPSQTCAVSADESEDPSFASAATQAT</sequence>
<evidence type="ECO:0000256" key="1">
    <source>
        <dbReference type="SAM" id="MobiDB-lite"/>
    </source>
</evidence>
<protein>
    <submittedName>
        <fullName evidence="2">Uncharacterized protein</fullName>
    </submittedName>
</protein>
<dbReference type="Proteomes" id="UP000235392">
    <property type="component" value="Unassembled WGS sequence"/>
</dbReference>
<dbReference type="EMBL" id="PGCI01000622">
    <property type="protein sequence ID" value="PLW23869.1"/>
    <property type="molecule type" value="Genomic_DNA"/>
</dbReference>
<feature type="region of interest" description="Disordered" evidence="1">
    <location>
        <begin position="1"/>
        <end position="63"/>
    </location>
</feature>
<evidence type="ECO:0000313" key="3">
    <source>
        <dbReference type="Proteomes" id="UP000235392"/>
    </source>
</evidence>
<name>A0A2N5TEJ4_9BASI</name>